<comment type="subunit">
    <text evidence="3">Homohexamer. Component of the PAQosome complex which is responsible for the biogenesis of several protein complexes and which consists of R2TP complex members RUVBL1, RUVBL2, RPAP3 and PIH1D1, URI complex members PFDN2, PFDN6, PDRG1, UXT and URI1 as well as ASDURF, POLR2E and DNAAF10/WDR92. Interacts with LRPPRC. Interacts with androgen receptor AR (via N-terminus). Interacts with estrogen receptor ESR1; the interaction relocalizes ESR1 to the cytoplasm. In the nucleus, interacts specifically with RELA (via RHD domain) and forms a dynamic complex with NF-kappa-B and is recruited to the NF-kappa-B enhanceosome upon stimulation. Interacts with MECOM. Interacts with URI1.</text>
</comment>
<evidence type="ECO:0000256" key="5">
    <source>
        <dbReference type="ARBA" id="ARBA00082448"/>
    </source>
</evidence>
<dbReference type="Pfam" id="PF02996">
    <property type="entry name" value="Prefoldin"/>
    <property type="match status" value="1"/>
</dbReference>
<feature type="chain" id="PRO_5001600438" description="Protein UXT" evidence="6">
    <location>
        <begin position="24"/>
        <end position="300"/>
    </location>
</feature>
<dbReference type="CDD" id="cd23158">
    <property type="entry name" value="Prefoldin_UXT"/>
    <property type="match status" value="1"/>
</dbReference>
<dbReference type="FunFam" id="1.10.287.370:FF:000007">
    <property type="entry name" value="UXT isoform 1"/>
    <property type="match status" value="1"/>
</dbReference>
<dbReference type="Proteomes" id="UP000030759">
    <property type="component" value="Unassembled WGS sequence"/>
</dbReference>
<feature type="signal peptide" evidence="6">
    <location>
        <begin position="1"/>
        <end position="23"/>
    </location>
</feature>
<gene>
    <name evidence="7" type="ORF">H671_xg19929</name>
</gene>
<evidence type="ECO:0000256" key="6">
    <source>
        <dbReference type="SAM" id="SignalP"/>
    </source>
</evidence>
<sequence>MPCTPSLPAVFLLLLLDTLELHWKPAYTPVPATSPPRSNSIQDLPIMAFTRMVRLELLMLHGNGDREIPDRALQDLVALQIRTLSSHQRGFLWQQMGTDAEAHSQTLYGESLHWMSPSNPSPQCPGNPSKKKVERLSKFGCEGDLAVTSVTPLITRGEKVLRYEAFISDVLQRDLQKVLDHRDKVYEQLSVYLQLRNVIERLQETKHSELYMQVDLGCNFFVDTMVPDTSRIYVALGYGFFLELTLAEALKFIDRKSSLLTELSDSLTKDSMNIKAHIHMMLEGLRELQGLQNFPEPSPH</sequence>
<dbReference type="SUPFAM" id="SSF46579">
    <property type="entry name" value="Prefoldin"/>
    <property type="match status" value="1"/>
</dbReference>
<dbReference type="EMBL" id="KE683191">
    <property type="protein sequence ID" value="ERE65800.1"/>
    <property type="molecule type" value="Genomic_DNA"/>
</dbReference>
<dbReference type="PRINTS" id="PR01502">
    <property type="entry name" value="UXTPROTEIN"/>
</dbReference>
<proteinExistence type="inferred from homology"/>
<dbReference type="InterPro" id="IPR009053">
    <property type="entry name" value="Prefoldin"/>
</dbReference>
<dbReference type="GO" id="GO:0000922">
    <property type="term" value="C:spindle pole"/>
    <property type="evidence" value="ECO:0007669"/>
    <property type="project" value="UniProtKB-SubCell"/>
</dbReference>
<dbReference type="PANTHER" id="PTHR13345">
    <property type="entry name" value="MEDIATOR OF RNA POLYMERASE II TRANSCRIPTION SUBUNIT 10"/>
    <property type="match status" value="1"/>
</dbReference>
<accession>A0A061I1C4</accession>
<reference evidence="8" key="1">
    <citation type="journal article" date="2013" name="Nat. Biotechnol.">
        <title>Chinese hamster genome sequenced from sorted chromosomes.</title>
        <authorList>
            <person name="Brinkrolf K."/>
            <person name="Rupp O."/>
            <person name="Laux H."/>
            <person name="Kollin F."/>
            <person name="Ernst W."/>
            <person name="Linke B."/>
            <person name="Kofler R."/>
            <person name="Romand S."/>
            <person name="Hesse F."/>
            <person name="Budach W.E."/>
            <person name="Galosy S."/>
            <person name="Muller D."/>
            <person name="Noll T."/>
            <person name="Wienberg J."/>
            <person name="Jostock T."/>
            <person name="Leonard M."/>
            <person name="Grillari J."/>
            <person name="Tauch A."/>
            <person name="Goesmann A."/>
            <person name="Helk B."/>
            <person name="Mott J.E."/>
            <person name="Puhler A."/>
            <person name="Borth N."/>
        </authorList>
    </citation>
    <scope>NUCLEOTIDE SEQUENCE [LARGE SCALE GENOMIC DNA]</scope>
    <source>
        <strain evidence="8">17A/GY</strain>
    </source>
</reference>
<dbReference type="PANTHER" id="PTHR13345:SF9">
    <property type="entry name" value="PROTEIN UXT"/>
    <property type="match status" value="1"/>
</dbReference>
<evidence type="ECO:0000256" key="2">
    <source>
        <dbReference type="ARBA" id="ARBA00007666"/>
    </source>
</evidence>
<keyword evidence="6" id="KW-0732">Signal</keyword>
<evidence type="ECO:0000256" key="3">
    <source>
        <dbReference type="ARBA" id="ARBA00065382"/>
    </source>
</evidence>
<dbReference type="InterPro" id="IPR004127">
    <property type="entry name" value="Prefoldin_subunit_alpha"/>
</dbReference>
<comment type="similarity">
    <text evidence="2">Belongs to the UXT family.</text>
</comment>
<organism evidence="7 8">
    <name type="scientific">Cricetulus griseus</name>
    <name type="common">Chinese hamster</name>
    <name type="synonym">Cricetulus barabensis griseus</name>
    <dbReference type="NCBI Taxonomy" id="10029"/>
    <lineage>
        <taxon>Eukaryota</taxon>
        <taxon>Metazoa</taxon>
        <taxon>Chordata</taxon>
        <taxon>Craniata</taxon>
        <taxon>Vertebrata</taxon>
        <taxon>Euteleostomi</taxon>
        <taxon>Mammalia</taxon>
        <taxon>Eutheria</taxon>
        <taxon>Euarchontoglires</taxon>
        <taxon>Glires</taxon>
        <taxon>Rodentia</taxon>
        <taxon>Myomorpha</taxon>
        <taxon>Muroidea</taxon>
        <taxon>Cricetidae</taxon>
        <taxon>Cricetinae</taxon>
        <taxon>Cricetulus</taxon>
    </lineage>
</organism>
<evidence type="ECO:0000313" key="8">
    <source>
        <dbReference type="Proteomes" id="UP000030759"/>
    </source>
</evidence>
<protein>
    <recommendedName>
        <fullName evidence="4">Protein UXT</fullName>
    </recommendedName>
    <alternativeName>
        <fullName evidence="5">Ubiquitously expressed transcript protein</fullName>
    </alternativeName>
</protein>
<evidence type="ECO:0000256" key="4">
    <source>
        <dbReference type="ARBA" id="ARBA00070776"/>
    </source>
</evidence>
<dbReference type="Gene3D" id="1.10.287.370">
    <property type="match status" value="1"/>
</dbReference>
<dbReference type="GO" id="GO:0045944">
    <property type="term" value="P:positive regulation of transcription by RNA polymerase II"/>
    <property type="evidence" value="ECO:0007669"/>
    <property type="project" value="TreeGrafter"/>
</dbReference>
<dbReference type="GO" id="GO:0000122">
    <property type="term" value="P:negative regulation of transcription by RNA polymerase II"/>
    <property type="evidence" value="ECO:0007669"/>
    <property type="project" value="InterPro"/>
</dbReference>
<comment type="subcellular location">
    <subcellularLocation>
        <location evidence="1">Cytoplasm</location>
        <location evidence="1">Cytoskeleton</location>
        <location evidence="1">Spindle pole</location>
    </subcellularLocation>
</comment>
<name>A0A061I1C4_CRIGR</name>
<evidence type="ECO:0000256" key="1">
    <source>
        <dbReference type="ARBA" id="ARBA00004647"/>
    </source>
</evidence>
<evidence type="ECO:0000313" key="7">
    <source>
        <dbReference type="EMBL" id="ERE65800.1"/>
    </source>
</evidence>
<dbReference type="GO" id="GO:0003714">
    <property type="term" value="F:transcription corepressor activity"/>
    <property type="evidence" value="ECO:0007669"/>
    <property type="project" value="InterPro"/>
</dbReference>
<dbReference type="InterPro" id="IPR003994">
    <property type="entry name" value="UXT"/>
</dbReference>
<dbReference type="GO" id="GO:0016592">
    <property type="term" value="C:mediator complex"/>
    <property type="evidence" value="ECO:0007669"/>
    <property type="project" value="TreeGrafter"/>
</dbReference>
<dbReference type="AlphaFoldDB" id="A0A061I1C4"/>